<keyword evidence="5" id="KW-1185">Reference proteome</keyword>
<sequence length="1399" mass="154829">MLFYPHQVLVVLIQIPELVLLSYYFAGQSGPCLTFETRLRIAIGAAKGIAYLHTLKDGTFFHGNVRSSNVFVNTQNCGCISDIGLVKLINLEPKAVKATGYQSPDITSPKEFCQQSDIYSFGVVLLELITGKSPALDKWGDDTQAVDLVQWVHTLFPDSVSRCKLYALDLLKAYNDIKDELLVMLNIAMICVFEIPDHRPKISDVVILLEEIQRVTVVDVYQESYKQFDGFKERRPTSGHLIGLTKETKQRVDQYERQFKDDISEAKYCAPKGSGKTTLANCNIIDLLRMDADAGLLGEGNFGTVYKASAGSTNGVVIKRLKRVDIGIREFEKHMEFVGSIRHQNVADLRAYYYSEGGKFLVYDYYTEGSVAKMMQGKTGAEPISGSPKCHLAWETRLRIAIGAAKGIAVLHTLNSGTFSHGNIRSSNIFVNTKNYGCISDIGLIPLINLQSQIVLKEAGYQAPEITDPEYNNQLSDIYSYGVLLLELITGKSPALNKWGDDAEAVDLVQWVIYEIRSKCACIYVMDYDSRSSEPSQINSMKGVLQIAMNCVLATPSQRPDLNYVVKLLQDILVDHMKQKSEHKSESEFVSESGGLAIRVTEEPKQIEKGVSSRNLSTCRLGDLGEPDISGSSCEFLPLLPLGCILFPDTTIEVAVELEKPKMYLPFKDDTSNAEYQAPNGCGKTTLENYNIEDLLRVNSALIGEGNFGEVYNAFGGTTNSVVIKRLKRVDIEISEFEKHMEFIGSIRHENIVDLRAYYYSEAEKFLMYDYYADGSVAKMMQGKQGAKPIWGSPKCHLAWESRLRIAIGAAKGIAFLHTLNSGTFSHGNIRSSNIFLNTQNYGCISDIGLIALINLNCKSVLKETGYQAPEITDPKNSNQLSDIYSYGVFLLELITGKSPALDKWGDDDEAGDLVQWVIYAIRSSGSSISVMDTDSRASEPSQVNSLKAVLKIALNCVLETPDQRPTLIYVVKLLKGILIDYMKQKADHIWEFSYQKRGPVIGVSEESKQITKGVSGNSNTFRLGDLGRRQKSEFSCDQFPPLLSTHSIVFPDTTTKVSVELEIPKINLPFQDDTSVADYRAPNGCGKTTLANYTISDLLSVDADAGLIGEGNFGSVSKVLVGTTSSAAVKRLKPVDMGIREFEKHMELVGSIRHENVVDLRAYYYSDTEKLLVYDYYAEGSVAKMMQGKPGAKPIWGSPKCHLAWDTRLRIVIGAAKGIAHLHTLNNGTFSHGNIRSSNIFVNARNYGCIADVGLITLINLRPQTVLKAAGYQAPEITDPKMSDQLSDIYSYGVLLLELITGKSPALDKLGDNAKAVGLVQWVISEIHSKGSSIYVMDHDSRSLEPSQINSMRAVLDVAMKCVLVTPDKRHTLTCVVKLLGDILTDYMKEKAEHKINV</sequence>
<feature type="binding site" evidence="1">
    <location>
        <position position="725"/>
    </location>
    <ligand>
        <name>ATP</name>
        <dbReference type="ChEBI" id="CHEBI:30616"/>
    </ligand>
</feature>
<dbReference type="InterPro" id="IPR017441">
    <property type="entry name" value="Protein_kinase_ATP_BS"/>
</dbReference>
<name>A0A4Y7KGE9_PAPSO</name>
<dbReference type="Gramene" id="RZC71128">
    <property type="protein sequence ID" value="RZC71128"/>
    <property type="gene ID" value="C5167_034317"/>
</dbReference>
<dbReference type="Gene3D" id="3.30.200.20">
    <property type="entry name" value="Phosphorylase Kinase, domain 1"/>
    <property type="match status" value="3"/>
</dbReference>
<gene>
    <name evidence="4" type="ORF">C5167_034317</name>
</gene>
<dbReference type="PANTHER" id="PTHR48007:SF4">
    <property type="entry name" value="LEUCINE-RICH REPEAT RECEPTOR-LIKE PROTEIN KINASE PXC1"/>
    <property type="match status" value="1"/>
</dbReference>
<accession>A0A4Y7KGE9</accession>
<dbReference type="InterPro" id="IPR046959">
    <property type="entry name" value="PRK1-6/SRF4-like"/>
</dbReference>
<organism evidence="4 5">
    <name type="scientific">Papaver somniferum</name>
    <name type="common">Opium poppy</name>
    <dbReference type="NCBI Taxonomy" id="3469"/>
    <lineage>
        <taxon>Eukaryota</taxon>
        <taxon>Viridiplantae</taxon>
        <taxon>Streptophyta</taxon>
        <taxon>Embryophyta</taxon>
        <taxon>Tracheophyta</taxon>
        <taxon>Spermatophyta</taxon>
        <taxon>Magnoliopsida</taxon>
        <taxon>Ranunculales</taxon>
        <taxon>Papaveraceae</taxon>
        <taxon>Papaveroideae</taxon>
        <taxon>Papaver</taxon>
    </lineage>
</organism>
<dbReference type="GO" id="GO:0005524">
    <property type="term" value="F:ATP binding"/>
    <property type="evidence" value="ECO:0007669"/>
    <property type="project" value="UniProtKB-UniRule"/>
</dbReference>
<dbReference type="Pfam" id="PF00069">
    <property type="entry name" value="Pkinase"/>
    <property type="match status" value="1"/>
</dbReference>
<feature type="chain" id="PRO_5021316895" description="Protein kinase domain-containing protein" evidence="2">
    <location>
        <begin position="22"/>
        <end position="1399"/>
    </location>
</feature>
<dbReference type="Gene3D" id="1.10.510.10">
    <property type="entry name" value="Transferase(Phosphotransferase) domain 1"/>
    <property type="match status" value="4"/>
</dbReference>
<feature type="domain" description="Protein kinase" evidence="3">
    <location>
        <begin position="291"/>
        <end position="573"/>
    </location>
</feature>
<proteinExistence type="predicted"/>
<feature type="domain" description="Protein kinase" evidence="3">
    <location>
        <begin position="697"/>
        <end position="992"/>
    </location>
</feature>
<dbReference type="SUPFAM" id="SSF56112">
    <property type="entry name" value="Protein kinase-like (PK-like)"/>
    <property type="match status" value="4"/>
</dbReference>
<keyword evidence="2" id="KW-0732">Signal</keyword>
<evidence type="ECO:0000256" key="1">
    <source>
        <dbReference type="PROSITE-ProRule" id="PRU10141"/>
    </source>
</evidence>
<evidence type="ECO:0000259" key="3">
    <source>
        <dbReference type="PROSITE" id="PS50011"/>
    </source>
</evidence>
<keyword evidence="1" id="KW-0547">Nucleotide-binding</keyword>
<dbReference type="EMBL" id="CM010721">
    <property type="protein sequence ID" value="RZC71128.1"/>
    <property type="molecule type" value="Genomic_DNA"/>
</dbReference>
<evidence type="ECO:0000313" key="5">
    <source>
        <dbReference type="Proteomes" id="UP000316621"/>
    </source>
</evidence>
<feature type="binding site" evidence="1">
    <location>
        <position position="1131"/>
    </location>
    <ligand>
        <name>ATP</name>
        <dbReference type="ChEBI" id="CHEBI:30616"/>
    </ligand>
</feature>
<dbReference type="InterPro" id="IPR001245">
    <property type="entry name" value="Ser-Thr/Tyr_kinase_cat_dom"/>
</dbReference>
<feature type="domain" description="Protein kinase" evidence="3">
    <location>
        <begin position="1"/>
        <end position="212"/>
    </location>
</feature>
<dbReference type="PROSITE" id="PS00107">
    <property type="entry name" value="PROTEIN_KINASE_ATP"/>
    <property type="match status" value="3"/>
</dbReference>
<reference evidence="4 5" key="1">
    <citation type="journal article" date="2018" name="Science">
        <title>The opium poppy genome and morphinan production.</title>
        <authorList>
            <person name="Guo L."/>
            <person name="Winzer T."/>
            <person name="Yang X."/>
            <person name="Li Y."/>
            <person name="Ning Z."/>
            <person name="He Z."/>
            <person name="Teodor R."/>
            <person name="Lu Y."/>
            <person name="Bowser T.A."/>
            <person name="Graham I.A."/>
            <person name="Ye K."/>
        </authorList>
    </citation>
    <scope>NUCLEOTIDE SEQUENCE [LARGE SCALE GENOMIC DNA]</scope>
    <source>
        <strain evidence="5">cv. HN1</strain>
        <tissue evidence="4">Leaves</tissue>
    </source>
</reference>
<feature type="domain" description="Protein kinase" evidence="3">
    <location>
        <begin position="1103"/>
        <end position="1389"/>
    </location>
</feature>
<dbReference type="PROSITE" id="PS50011">
    <property type="entry name" value="PROTEIN_KINASE_DOM"/>
    <property type="match status" value="4"/>
</dbReference>
<dbReference type="Pfam" id="PF07714">
    <property type="entry name" value="PK_Tyr_Ser-Thr"/>
    <property type="match status" value="3"/>
</dbReference>
<evidence type="ECO:0000256" key="2">
    <source>
        <dbReference type="SAM" id="SignalP"/>
    </source>
</evidence>
<feature type="binding site" evidence="1">
    <location>
        <position position="319"/>
    </location>
    <ligand>
        <name>ATP</name>
        <dbReference type="ChEBI" id="CHEBI:30616"/>
    </ligand>
</feature>
<protein>
    <recommendedName>
        <fullName evidence="3">Protein kinase domain-containing protein</fullName>
    </recommendedName>
</protein>
<evidence type="ECO:0000313" key="4">
    <source>
        <dbReference type="EMBL" id="RZC71128.1"/>
    </source>
</evidence>
<dbReference type="GO" id="GO:0004672">
    <property type="term" value="F:protein kinase activity"/>
    <property type="evidence" value="ECO:0007669"/>
    <property type="project" value="InterPro"/>
</dbReference>
<dbReference type="InterPro" id="IPR011009">
    <property type="entry name" value="Kinase-like_dom_sf"/>
</dbReference>
<dbReference type="Proteomes" id="UP000316621">
    <property type="component" value="Chromosome 7"/>
</dbReference>
<dbReference type="InterPro" id="IPR000719">
    <property type="entry name" value="Prot_kinase_dom"/>
</dbReference>
<dbReference type="OMA" id="QWVISEI"/>
<keyword evidence="1" id="KW-0067">ATP-binding</keyword>
<feature type="signal peptide" evidence="2">
    <location>
        <begin position="1"/>
        <end position="21"/>
    </location>
</feature>
<dbReference type="PANTHER" id="PTHR48007">
    <property type="entry name" value="LEUCINE-RICH REPEAT RECEPTOR-LIKE PROTEIN KINASE PXC1"/>
    <property type="match status" value="1"/>
</dbReference>